<evidence type="ECO:0000313" key="7">
    <source>
        <dbReference type="EMBL" id="MBH1931969.1"/>
    </source>
</evidence>
<dbReference type="Gene3D" id="1.10.10.10">
    <property type="entry name" value="Winged helix-like DNA-binding domain superfamily/Winged helix DNA-binding domain"/>
    <property type="match status" value="1"/>
</dbReference>
<dbReference type="Pfam" id="PF03466">
    <property type="entry name" value="LysR_substrate"/>
    <property type="match status" value="1"/>
</dbReference>
<keyword evidence="10" id="KW-1185">Reference proteome</keyword>
<dbReference type="RefSeq" id="WP_015672312.1">
    <property type="nucleotide sequence ID" value="NZ_CAMIPJ010000001.1"/>
</dbReference>
<feature type="domain" description="HTH lysR-type" evidence="6">
    <location>
        <begin position="10"/>
        <end position="67"/>
    </location>
</feature>
<dbReference type="FunFam" id="1.10.10.10:FF:000001">
    <property type="entry name" value="LysR family transcriptional regulator"/>
    <property type="match status" value="1"/>
</dbReference>
<keyword evidence="2" id="KW-0678">Repressor</keyword>
<dbReference type="SUPFAM" id="SSF53850">
    <property type="entry name" value="Periplasmic binding protein-like II"/>
    <property type="match status" value="1"/>
</dbReference>
<dbReference type="PROSITE" id="PS50931">
    <property type="entry name" value="HTH_LYSR"/>
    <property type="match status" value="1"/>
</dbReference>
<dbReference type="InterPro" id="IPR036388">
    <property type="entry name" value="WH-like_DNA-bd_sf"/>
</dbReference>
<name>A0A448SS96_SERRU</name>
<reference evidence="8 9" key="1">
    <citation type="submission" date="2018-12" db="EMBL/GenBank/DDBJ databases">
        <authorList>
            <consortium name="Pathogen Informatics"/>
        </authorList>
    </citation>
    <scope>NUCLEOTIDE SEQUENCE [LARGE SCALE GENOMIC DNA]</scope>
    <source>
        <strain evidence="8 9">NCTC10036</strain>
    </source>
</reference>
<comment type="similarity">
    <text evidence="1">Belongs to the LysR transcriptional regulatory family.</text>
</comment>
<accession>A0A448SS96</accession>
<proteinExistence type="inferred from homology"/>
<sequence>MRGDSFVSEVDERQLRYLYEVANYGGVRAAADKLGVNASAVSRQLAQLEHKLDMVLLERQGRGVTLTEIGLHLVDFYRERLQRQQELTMQLQEFRQLKRGHIAIGVGEGFIDRLLGRALRDFSEHYPDIVVDVRCGSTAEIIAMVREGQVDMGLCTGVDDFDPRLKVRSFRGAPFSAVVSVSHPLAGQRSVTVRELQAQRLIFMPDHFGVQRYLHALAQAEQIHFAPSYRCNMFTAAQAIAAAGLGVAFMSSDATRHPLDERRVTAIPIDHPIARAFPSQLICRAGRRMTPAVSYLWKQLERGMMRTGGKS</sequence>
<dbReference type="Proteomes" id="UP000624159">
    <property type="component" value="Unassembled WGS sequence"/>
</dbReference>
<evidence type="ECO:0000256" key="3">
    <source>
        <dbReference type="ARBA" id="ARBA00023015"/>
    </source>
</evidence>
<keyword evidence="3" id="KW-0805">Transcription regulation</keyword>
<dbReference type="Pfam" id="PF00126">
    <property type="entry name" value="HTH_1"/>
    <property type="match status" value="1"/>
</dbReference>
<evidence type="ECO:0000256" key="1">
    <source>
        <dbReference type="ARBA" id="ARBA00009437"/>
    </source>
</evidence>
<dbReference type="GeneID" id="61765754"/>
<evidence type="ECO:0000259" key="6">
    <source>
        <dbReference type="PROSITE" id="PS50931"/>
    </source>
</evidence>
<evidence type="ECO:0000256" key="4">
    <source>
        <dbReference type="ARBA" id="ARBA00023125"/>
    </source>
</evidence>
<dbReference type="Gene3D" id="3.40.190.290">
    <property type="match status" value="1"/>
</dbReference>
<reference evidence="7 10" key="2">
    <citation type="submission" date="2020-11" db="EMBL/GenBank/DDBJ databases">
        <title>Enhanced detection system for hospital associated transmission using whole genome sequencing surveillance.</title>
        <authorList>
            <person name="Harrison L.H."/>
            <person name="Van Tyne D."/>
            <person name="Marsh J.W."/>
            <person name="Griffith M.P."/>
            <person name="Snyder D.J."/>
            <person name="Cooper V.S."/>
            <person name="Mustapha M."/>
        </authorList>
    </citation>
    <scope>NUCLEOTIDE SEQUENCE [LARGE SCALE GENOMIC DNA]</scope>
    <source>
        <strain evidence="7 10">SER00230</strain>
    </source>
</reference>
<dbReference type="GO" id="GO:0003700">
    <property type="term" value="F:DNA-binding transcription factor activity"/>
    <property type="evidence" value="ECO:0007669"/>
    <property type="project" value="InterPro"/>
</dbReference>
<dbReference type="InterPro" id="IPR036390">
    <property type="entry name" value="WH_DNA-bd_sf"/>
</dbReference>
<dbReference type="EMBL" id="JADULK010000013">
    <property type="protein sequence ID" value="MBH1931969.1"/>
    <property type="molecule type" value="Genomic_DNA"/>
</dbReference>
<dbReference type="SUPFAM" id="SSF46785">
    <property type="entry name" value="Winged helix' DNA-binding domain"/>
    <property type="match status" value="1"/>
</dbReference>
<gene>
    <name evidence="8" type="primary">gltC_7</name>
    <name evidence="7" type="ORF">I5U13_20140</name>
    <name evidence="8" type="ORF">NCTC10036_04051</name>
</gene>
<dbReference type="InterPro" id="IPR050950">
    <property type="entry name" value="HTH-type_LysR_regulators"/>
</dbReference>
<evidence type="ECO:0000256" key="5">
    <source>
        <dbReference type="ARBA" id="ARBA00023163"/>
    </source>
</evidence>
<evidence type="ECO:0000313" key="10">
    <source>
        <dbReference type="Proteomes" id="UP000624159"/>
    </source>
</evidence>
<dbReference type="InterPro" id="IPR000847">
    <property type="entry name" value="LysR_HTH_N"/>
</dbReference>
<dbReference type="Proteomes" id="UP000281904">
    <property type="component" value="Chromosome"/>
</dbReference>
<protein>
    <submittedName>
        <fullName evidence="8">HTH-type transcriptional regulator gltC</fullName>
    </submittedName>
    <submittedName>
        <fullName evidence="7">LysR family transcriptional regulator</fullName>
    </submittedName>
</protein>
<dbReference type="PANTHER" id="PTHR30419:SF8">
    <property type="entry name" value="NITROGEN ASSIMILATION TRANSCRIPTIONAL ACTIVATOR-RELATED"/>
    <property type="match status" value="1"/>
</dbReference>
<organism evidence="8 9">
    <name type="scientific">Serratia rubidaea</name>
    <name type="common">Serratia marinorubra</name>
    <dbReference type="NCBI Taxonomy" id="61652"/>
    <lineage>
        <taxon>Bacteria</taxon>
        <taxon>Pseudomonadati</taxon>
        <taxon>Pseudomonadota</taxon>
        <taxon>Gammaproteobacteria</taxon>
        <taxon>Enterobacterales</taxon>
        <taxon>Yersiniaceae</taxon>
        <taxon>Serratia</taxon>
    </lineage>
</organism>
<keyword evidence="5" id="KW-0804">Transcription</keyword>
<dbReference type="GO" id="GO:0003677">
    <property type="term" value="F:DNA binding"/>
    <property type="evidence" value="ECO:0007669"/>
    <property type="project" value="UniProtKB-KW"/>
</dbReference>
<evidence type="ECO:0000256" key="2">
    <source>
        <dbReference type="ARBA" id="ARBA00022491"/>
    </source>
</evidence>
<dbReference type="AlphaFoldDB" id="A0A448SS96"/>
<evidence type="ECO:0000313" key="9">
    <source>
        <dbReference type="Proteomes" id="UP000281904"/>
    </source>
</evidence>
<dbReference type="GO" id="GO:0005829">
    <property type="term" value="C:cytosol"/>
    <property type="evidence" value="ECO:0007669"/>
    <property type="project" value="TreeGrafter"/>
</dbReference>
<evidence type="ECO:0000313" key="8">
    <source>
        <dbReference type="EMBL" id="VEI70588.1"/>
    </source>
</evidence>
<dbReference type="InterPro" id="IPR005119">
    <property type="entry name" value="LysR_subst-bd"/>
</dbReference>
<dbReference type="EMBL" id="LR134493">
    <property type="protein sequence ID" value="VEI70588.1"/>
    <property type="molecule type" value="Genomic_DNA"/>
</dbReference>
<dbReference type="PANTHER" id="PTHR30419">
    <property type="entry name" value="HTH-TYPE TRANSCRIPTIONAL REGULATOR YBHD"/>
    <property type="match status" value="1"/>
</dbReference>
<keyword evidence="4" id="KW-0238">DNA-binding</keyword>